<dbReference type="GO" id="GO:0005524">
    <property type="term" value="F:ATP binding"/>
    <property type="evidence" value="ECO:0007669"/>
    <property type="project" value="UniProtKB-KW"/>
</dbReference>
<evidence type="ECO:0000259" key="4">
    <source>
        <dbReference type="PROSITE" id="PS50893"/>
    </source>
</evidence>
<dbReference type="Proteomes" id="UP000280881">
    <property type="component" value="Unassembled WGS sequence"/>
</dbReference>
<dbReference type="Pfam" id="PF00005">
    <property type="entry name" value="ABC_tran"/>
    <property type="match status" value="1"/>
</dbReference>
<dbReference type="SUPFAM" id="SSF52540">
    <property type="entry name" value="P-loop containing nucleoside triphosphate hydrolases"/>
    <property type="match status" value="1"/>
</dbReference>
<evidence type="ECO:0000256" key="2">
    <source>
        <dbReference type="ARBA" id="ARBA00022741"/>
    </source>
</evidence>
<dbReference type="PANTHER" id="PTHR42781:SF4">
    <property type="entry name" value="SPERMIDINE_PUTRESCINE IMPORT ATP-BINDING PROTEIN POTA"/>
    <property type="match status" value="1"/>
</dbReference>
<dbReference type="AlphaFoldDB" id="A0A420W810"/>
<protein>
    <submittedName>
        <fullName evidence="5">Molybdate/tungstate transport system ATP-binding protein</fullName>
    </submittedName>
</protein>
<dbReference type="EMBL" id="RBIE01000001">
    <property type="protein sequence ID" value="RKQ63460.1"/>
    <property type="molecule type" value="Genomic_DNA"/>
</dbReference>
<keyword evidence="3 5" id="KW-0067">ATP-binding</keyword>
<dbReference type="PROSITE" id="PS50893">
    <property type="entry name" value="ABC_TRANSPORTER_2"/>
    <property type="match status" value="1"/>
</dbReference>
<dbReference type="OrthoDB" id="9802264at2"/>
<evidence type="ECO:0000313" key="5">
    <source>
        <dbReference type="EMBL" id="RKQ63460.1"/>
    </source>
</evidence>
<dbReference type="InterPro" id="IPR050093">
    <property type="entry name" value="ABC_SmlMolc_Importer"/>
</dbReference>
<gene>
    <name evidence="5" type="ORF">C7457_0332</name>
</gene>
<organism evidence="5 6">
    <name type="scientific">Thermovibrio guaymasensis</name>
    <dbReference type="NCBI Taxonomy" id="240167"/>
    <lineage>
        <taxon>Bacteria</taxon>
        <taxon>Pseudomonadati</taxon>
        <taxon>Aquificota</taxon>
        <taxon>Aquificia</taxon>
        <taxon>Desulfurobacteriales</taxon>
        <taxon>Desulfurobacteriaceae</taxon>
        <taxon>Thermovibrio</taxon>
    </lineage>
</organism>
<sequence>MLEVKVEKKLKSFKIEANFRVKEKEYVVVLGRSGAGKSMIAKVISGIERADRCKVILKGKDISNLPPEKRRISYLPQSNTLFPHMSILENLEFPLRIRKEKFDRRKVEEIAFQFNVKEILFKRPSEVSGGEVQRVALARAILSDPEVIILDEPLSSLDFLTKTKLIDFLKELKGKRTILHITHDPLEAERLADRVLYVERGKTFYFESWKDFVERARGELPQKIREFFPYRQQS</sequence>
<reference evidence="5 6" key="1">
    <citation type="submission" date="2018-10" db="EMBL/GenBank/DDBJ databases">
        <title>Genomic Encyclopedia of Type Strains, Phase IV (KMG-IV): sequencing the most valuable type-strain genomes for metagenomic binning, comparative biology and taxonomic classification.</title>
        <authorList>
            <person name="Goeker M."/>
        </authorList>
    </citation>
    <scope>NUCLEOTIDE SEQUENCE [LARGE SCALE GENOMIC DNA]</scope>
    <source>
        <strain evidence="5 6">DSM 15521</strain>
    </source>
</reference>
<comment type="caution">
    <text evidence="5">The sequence shown here is derived from an EMBL/GenBank/DDBJ whole genome shotgun (WGS) entry which is preliminary data.</text>
</comment>
<dbReference type="SMART" id="SM00382">
    <property type="entry name" value="AAA"/>
    <property type="match status" value="1"/>
</dbReference>
<evidence type="ECO:0000256" key="1">
    <source>
        <dbReference type="ARBA" id="ARBA00022448"/>
    </source>
</evidence>
<feature type="domain" description="ABC transporter" evidence="4">
    <location>
        <begin position="1"/>
        <end position="225"/>
    </location>
</feature>
<dbReference type="GO" id="GO:0016887">
    <property type="term" value="F:ATP hydrolysis activity"/>
    <property type="evidence" value="ECO:0007669"/>
    <property type="project" value="InterPro"/>
</dbReference>
<dbReference type="InterPro" id="IPR027417">
    <property type="entry name" value="P-loop_NTPase"/>
</dbReference>
<name>A0A420W810_9BACT</name>
<dbReference type="RefSeq" id="WP_121169707.1">
    <property type="nucleotide sequence ID" value="NZ_RBIE01000001.1"/>
</dbReference>
<dbReference type="Gene3D" id="3.40.50.300">
    <property type="entry name" value="P-loop containing nucleotide triphosphate hydrolases"/>
    <property type="match status" value="1"/>
</dbReference>
<keyword evidence="2" id="KW-0547">Nucleotide-binding</keyword>
<dbReference type="PANTHER" id="PTHR42781">
    <property type="entry name" value="SPERMIDINE/PUTRESCINE IMPORT ATP-BINDING PROTEIN POTA"/>
    <property type="match status" value="1"/>
</dbReference>
<evidence type="ECO:0000313" key="6">
    <source>
        <dbReference type="Proteomes" id="UP000280881"/>
    </source>
</evidence>
<evidence type="ECO:0000256" key="3">
    <source>
        <dbReference type="ARBA" id="ARBA00022840"/>
    </source>
</evidence>
<dbReference type="InterPro" id="IPR003439">
    <property type="entry name" value="ABC_transporter-like_ATP-bd"/>
</dbReference>
<proteinExistence type="predicted"/>
<keyword evidence="1" id="KW-0813">Transport</keyword>
<dbReference type="InterPro" id="IPR003593">
    <property type="entry name" value="AAA+_ATPase"/>
</dbReference>
<keyword evidence="6" id="KW-1185">Reference proteome</keyword>
<accession>A0A420W810</accession>